<dbReference type="Gene3D" id="1.10.238.10">
    <property type="entry name" value="EF-hand"/>
    <property type="match status" value="2"/>
</dbReference>
<proteinExistence type="predicted"/>
<evidence type="ECO:0000313" key="6">
    <source>
        <dbReference type="Proteomes" id="UP001374579"/>
    </source>
</evidence>
<feature type="domain" description="EF-hand" evidence="4">
    <location>
        <begin position="77"/>
        <end position="112"/>
    </location>
</feature>
<dbReference type="Proteomes" id="UP001374579">
    <property type="component" value="Unassembled WGS sequence"/>
</dbReference>
<keyword evidence="2" id="KW-0106">Calcium</keyword>
<dbReference type="PANTHER" id="PTHR23048:SF59">
    <property type="entry name" value="EF-HAND SUPERFAMILY PROTEIN"/>
    <property type="match status" value="1"/>
</dbReference>
<comment type="caution">
    <text evidence="5">The sequence shown here is derived from an EMBL/GenBank/DDBJ whole genome shotgun (WGS) entry which is preliminary data.</text>
</comment>
<dbReference type="InterPro" id="IPR018247">
    <property type="entry name" value="EF_Hand_1_Ca_BS"/>
</dbReference>
<evidence type="ECO:0000256" key="3">
    <source>
        <dbReference type="SAM" id="MobiDB-lite"/>
    </source>
</evidence>
<evidence type="ECO:0000256" key="1">
    <source>
        <dbReference type="ARBA" id="ARBA00022737"/>
    </source>
</evidence>
<feature type="region of interest" description="Disordered" evidence="3">
    <location>
        <begin position="1"/>
        <end position="30"/>
    </location>
</feature>
<keyword evidence="6" id="KW-1185">Reference proteome</keyword>
<accession>A0AAN9AUL7</accession>
<keyword evidence="1" id="KW-0677">Repeat</keyword>
<dbReference type="PANTHER" id="PTHR23048">
    <property type="entry name" value="MYOSIN LIGHT CHAIN 1, 3"/>
    <property type="match status" value="1"/>
</dbReference>
<evidence type="ECO:0000256" key="2">
    <source>
        <dbReference type="ARBA" id="ARBA00022837"/>
    </source>
</evidence>
<dbReference type="InterPro" id="IPR050230">
    <property type="entry name" value="CALM/Myosin/TropC-like"/>
</dbReference>
<dbReference type="FunFam" id="1.10.238.10:FF:000003">
    <property type="entry name" value="Calmodulin A"/>
    <property type="match status" value="1"/>
</dbReference>
<dbReference type="PROSITE" id="PS00018">
    <property type="entry name" value="EF_HAND_1"/>
    <property type="match status" value="2"/>
</dbReference>
<feature type="domain" description="EF-hand" evidence="4">
    <location>
        <begin position="187"/>
        <end position="222"/>
    </location>
</feature>
<dbReference type="EMBL" id="JBAMIC010000019">
    <property type="protein sequence ID" value="KAK7093578.1"/>
    <property type="molecule type" value="Genomic_DNA"/>
</dbReference>
<protein>
    <recommendedName>
        <fullName evidence="4">EF-hand domain-containing protein</fullName>
    </recommendedName>
</protein>
<reference evidence="5 6" key="1">
    <citation type="submission" date="2024-02" db="EMBL/GenBank/DDBJ databases">
        <title>Chromosome-scale genome assembly of the rough periwinkle Littorina saxatilis.</title>
        <authorList>
            <person name="De Jode A."/>
            <person name="Faria R."/>
            <person name="Formenti G."/>
            <person name="Sims Y."/>
            <person name="Smith T.P."/>
            <person name="Tracey A."/>
            <person name="Wood J.M.D."/>
            <person name="Zagrodzka Z.B."/>
            <person name="Johannesson K."/>
            <person name="Butlin R.K."/>
            <person name="Leder E.H."/>
        </authorList>
    </citation>
    <scope>NUCLEOTIDE SEQUENCE [LARGE SCALE GENOMIC DNA]</scope>
    <source>
        <strain evidence="5">Snail1</strain>
        <tissue evidence="5">Muscle</tissue>
    </source>
</reference>
<dbReference type="SUPFAM" id="SSF47473">
    <property type="entry name" value="EF-hand"/>
    <property type="match status" value="1"/>
</dbReference>
<dbReference type="InterPro" id="IPR002048">
    <property type="entry name" value="EF_hand_dom"/>
</dbReference>
<name>A0AAN9AUL7_9CAEN</name>
<evidence type="ECO:0000313" key="5">
    <source>
        <dbReference type="EMBL" id="KAK7093578.1"/>
    </source>
</evidence>
<dbReference type="InterPro" id="IPR011992">
    <property type="entry name" value="EF-hand-dom_pair"/>
</dbReference>
<gene>
    <name evidence="5" type="ORF">V1264_007302</name>
</gene>
<dbReference type="GO" id="GO:0016460">
    <property type="term" value="C:myosin II complex"/>
    <property type="evidence" value="ECO:0007669"/>
    <property type="project" value="TreeGrafter"/>
</dbReference>
<evidence type="ECO:0000259" key="4">
    <source>
        <dbReference type="PROSITE" id="PS50222"/>
    </source>
</evidence>
<dbReference type="SMART" id="SM00054">
    <property type="entry name" value="EFh"/>
    <property type="match status" value="3"/>
</dbReference>
<dbReference type="AlphaFoldDB" id="A0AAN9AUL7"/>
<dbReference type="GO" id="GO:0005509">
    <property type="term" value="F:calcium ion binding"/>
    <property type="evidence" value="ECO:0007669"/>
    <property type="project" value="InterPro"/>
</dbReference>
<dbReference type="Pfam" id="PF13499">
    <property type="entry name" value="EF-hand_7"/>
    <property type="match status" value="2"/>
</dbReference>
<feature type="domain" description="EF-hand" evidence="4">
    <location>
        <begin position="151"/>
        <end position="186"/>
    </location>
</feature>
<organism evidence="5 6">
    <name type="scientific">Littorina saxatilis</name>
    <dbReference type="NCBI Taxonomy" id="31220"/>
    <lineage>
        <taxon>Eukaryota</taxon>
        <taxon>Metazoa</taxon>
        <taxon>Spiralia</taxon>
        <taxon>Lophotrochozoa</taxon>
        <taxon>Mollusca</taxon>
        <taxon>Gastropoda</taxon>
        <taxon>Caenogastropoda</taxon>
        <taxon>Littorinimorpha</taxon>
        <taxon>Littorinoidea</taxon>
        <taxon>Littorinidae</taxon>
        <taxon>Littorina</taxon>
    </lineage>
</organism>
<sequence length="222" mass="25006">MPKKKTKGTGKKKGKKGSKSKSTVLVKPGNPFVTNEIPSPLKPGERLIKLLTTHPADVRDIHGVKVSTRILEQMTPQEVRDLRAVFEIFDTDSDGLLAAPELKKAMRTLGFKLSREEAQQVISDVSMKGRTSLDFNEFLETVIARQGDTRDVYDEILQGFKMFDYDSTGHVSMENLRQACQESGIKFTQKELEEMVEEADINGDGHVDQSEFIRIMLQTNLF</sequence>
<dbReference type="PROSITE" id="PS50222">
    <property type="entry name" value="EF_HAND_2"/>
    <property type="match status" value="3"/>
</dbReference>
<feature type="compositionally biased region" description="Basic residues" evidence="3">
    <location>
        <begin position="1"/>
        <end position="19"/>
    </location>
</feature>
<dbReference type="CDD" id="cd00051">
    <property type="entry name" value="EFh"/>
    <property type="match status" value="1"/>
</dbReference>